<dbReference type="EMBL" id="JAEACU010000006">
    <property type="protein sequence ID" value="KAH7524436.1"/>
    <property type="molecule type" value="Genomic_DNA"/>
</dbReference>
<sequence>MHSVHNSLVILYVMSIYKATESKRQLSPDDDIHSEPHISHCPSIDTRVSGIKEKLDDKYGKLMFVEGEVILMIYEMELQGLAIHLDARDIGMYNDRAILLKIDNDLVMDSLQ</sequence>
<gene>
    <name evidence="1" type="ORF">FEM48_Zijuj06G0119000</name>
</gene>
<evidence type="ECO:0000313" key="1">
    <source>
        <dbReference type="EMBL" id="KAH7524436.1"/>
    </source>
</evidence>
<dbReference type="AlphaFoldDB" id="A0A978V951"/>
<protein>
    <submittedName>
        <fullName evidence="1">Uncharacterized protein</fullName>
    </submittedName>
</protein>
<organism evidence="1 2">
    <name type="scientific">Ziziphus jujuba var. spinosa</name>
    <dbReference type="NCBI Taxonomy" id="714518"/>
    <lineage>
        <taxon>Eukaryota</taxon>
        <taxon>Viridiplantae</taxon>
        <taxon>Streptophyta</taxon>
        <taxon>Embryophyta</taxon>
        <taxon>Tracheophyta</taxon>
        <taxon>Spermatophyta</taxon>
        <taxon>Magnoliopsida</taxon>
        <taxon>eudicotyledons</taxon>
        <taxon>Gunneridae</taxon>
        <taxon>Pentapetalae</taxon>
        <taxon>rosids</taxon>
        <taxon>fabids</taxon>
        <taxon>Rosales</taxon>
        <taxon>Rhamnaceae</taxon>
        <taxon>Paliureae</taxon>
        <taxon>Ziziphus</taxon>
    </lineage>
</organism>
<evidence type="ECO:0000313" key="2">
    <source>
        <dbReference type="Proteomes" id="UP000813462"/>
    </source>
</evidence>
<proteinExistence type="predicted"/>
<reference evidence="1" key="1">
    <citation type="journal article" date="2021" name="Front. Plant Sci.">
        <title>Chromosome-Scale Genome Assembly for Chinese Sour Jujube and Insights Into Its Genome Evolution and Domestication Signature.</title>
        <authorList>
            <person name="Shen L.-Y."/>
            <person name="Luo H."/>
            <person name="Wang X.-L."/>
            <person name="Wang X.-M."/>
            <person name="Qiu X.-J."/>
            <person name="Liu H."/>
            <person name="Zhou S.-S."/>
            <person name="Jia K.-H."/>
            <person name="Nie S."/>
            <person name="Bao Y.-T."/>
            <person name="Zhang R.-G."/>
            <person name="Yun Q.-Z."/>
            <person name="Chai Y.-H."/>
            <person name="Lu J.-Y."/>
            <person name="Li Y."/>
            <person name="Zhao S.-W."/>
            <person name="Mao J.-F."/>
            <person name="Jia S.-G."/>
            <person name="Mao Y.-M."/>
        </authorList>
    </citation>
    <scope>NUCLEOTIDE SEQUENCE</scope>
    <source>
        <strain evidence="1">AT0</strain>
        <tissue evidence="1">Leaf</tissue>
    </source>
</reference>
<dbReference type="Proteomes" id="UP000813462">
    <property type="component" value="Unassembled WGS sequence"/>
</dbReference>
<name>A0A978V951_ZIZJJ</name>
<comment type="caution">
    <text evidence="1">The sequence shown here is derived from an EMBL/GenBank/DDBJ whole genome shotgun (WGS) entry which is preliminary data.</text>
</comment>
<accession>A0A978V951</accession>